<evidence type="ECO:0000256" key="6">
    <source>
        <dbReference type="HAMAP-Rule" id="MF_00163"/>
    </source>
</evidence>
<dbReference type="CDD" id="cd00487">
    <property type="entry name" value="Pep_deformylase"/>
    <property type="match status" value="1"/>
</dbReference>
<dbReference type="Proteomes" id="UP000281955">
    <property type="component" value="Unassembled WGS sequence"/>
</dbReference>
<keyword evidence="4 6" id="KW-0648">Protein biosynthesis</keyword>
<feature type="binding site" evidence="6">
    <location>
        <position position="142"/>
    </location>
    <ligand>
        <name>Fe cation</name>
        <dbReference type="ChEBI" id="CHEBI:24875"/>
    </ligand>
</feature>
<dbReference type="PRINTS" id="PR01576">
    <property type="entry name" value="PDEFORMYLASE"/>
</dbReference>
<evidence type="ECO:0000313" key="7">
    <source>
        <dbReference type="EMBL" id="RKS80199.1"/>
    </source>
</evidence>
<dbReference type="FunCoup" id="A0A420XU66">
    <property type="interactions" value="178"/>
</dbReference>
<comment type="similarity">
    <text evidence="1 6">Belongs to the polypeptide deformylase family.</text>
</comment>
<protein>
    <recommendedName>
        <fullName evidence="6">Peptide deformylase</fullName>
        <shortName evidence="6">PDF</shortName>
        <ecNumber evidence="6">3.5.1.88</ecNumber>
    </recommendedName>
    <alternativeName>
        <fullName evidence="6">Polypeptide deformylase</fullName>
    </alternativeName>
</protein>
<dbReference type="GO" id="GO:0046872">
    <property type="term" value="F:metal ion binding"/>
    <property type="evidence" value="ECO:0007669"/>
    <property type="project" value="UniProtKB-KW"/>
</dbReference>
<dbReference type="NCBIfam" id="NF001159">
    <property type="entry name" value="PRK00150.1-3"/>
    <property type="match status" value="1"/>
</dbReference>
<keyword evidence="3 6" id="KW-0378">Hydrolase</keyword>
<name>A0A420XU66_9ACTN</name>
<proteinExistence type="inferred from homology"/>
<evidence type="ECO:0000256" key="1">
    <source>
        <dbReference type="ARBA" id="ARBA00010759"/>
    </source>
</evidence>
<dbReference type="SUPFAM" id="SSF56420">
    <property type="entry name" value="Peptide deformylase"/>
    <property type="match status" value="1"/>
</dbReference>
<dbReference type="InParanoid" id="A0A420XU66"/>
<reference evidence="7 8" key="1">
    <citation type="submission" date="2018-10" db="EMBL/GenBank/DDBJ databases">
        <title>Genomic Encyclopedia of Archaeal and Bacterial Type Strains, Phase II (KMG-II): from individual species to whole genera.</title>
        <authorList>
            <person name="Goeker M."/>
        </authorList>
    </citation>
    <scope>NUCLEOTIDE SEQUENCE [LARGE SCALE GENOMIC DNA]</scope>
    <source>
        <strain evidence="7 8">RP-AC37</strain>
    </source>
</reference>
<comment type="cofactor">
    <cofactor evidence="6">
        <name>Fe(2+)</name>
        <dbReference type="ChEBI" id="CHEBI:29033"/>
    </cofactor>
    <text evidence="6">Binds 1 Fe(2+) ion.</text>
</comment>
<comment type="caution">
    <text evidence="7">The sequence shown here is derived from an EMBL/GenBank/DDBJ whole genome shotgun (WGS) entry which is preliminary data.</text>
</comment>
<gene>
    <name evidence="6" type="primary">def</name>
    <name evidence="7" type="ORF">CLV35_0621</name>
</gene>
<sequence length="180" mass="19488">MPDAPRIRRYGDPVLSSVARPVEAFDADLAALVDDMRRSMAAADGVGLAAPQIGVGLRVFVMDCPGSDGERVVATLVNPVLELERGRELDEGEEGCLSVPGVYHDLARPGWARVRGFDETGAPVTVEGDGLVARCLQHEYDHLDGVVYVDKLPRRARKRLLAEMTDPAWSDVADGVRVPE</sequence>
<evidence type="ECO:0000313" key="8">
    <source>
        <dbReference type="Proteomes" id="UP000281955"/>
    </source>
</evidence>
<evidence type="ECO:0000256" key="2">
    <source>
        <dbReference type="ARBA" id="ARBA00022723"/>
    </source>
</evidence>
<accession>A0A420XU66</accession>
<evidence type="ECO:0000256" key="3">
    <source>
        <dbReference type="ARBA" id="ARBA00022801"/>
    </source>
</evidence>
<dbReference type="Pfam" id="PF01327">
    <property type="entry name" value="Pep_deformylase"/>
    <property type="match status" value="1"/>
</dbReference>
<dbReference type="InterPro" id="IPR023635">
    <property type="entry name" value="Peptide_deformylase"/>
</dbReference>
<keyword evidence="5 6" id="KW-0408">Iron</keyword>
<keyword evidence="8" id="KW-1185">Reference proteome</keyword>
<organism evidence="7 8">
    <name type="scientific">Motilibacter peucedani</name>
    <dbReference type="NCBI Taxonomy" id="598650"/>
    <lineage>
        <taxon>Bacteria</taxon>
        <taxon>Bacillati</taxon>
        <taxon>Actinomycetota</taxon>
        <taxon>Actinomycetes</taxon>
        <taxon>Motilibacterales</taxon>
        <taxon>Motilibacteraceae</taxon>
        <taxon>Motilibacter</taxon>
    </lineage>
</organism>
<dbReference type="PANTHER" id="PTHR10458">
    <property type="entry name" value="PEPTIDE DEFORMYLASE"/>
    <property type="match status" value="1"/>
</dbReference>
<dbReference type="PIRSF" id="PIRSF004749">
    <property type="entry name" value="Pep_def"/>
    <property type="match status" value="1"/>
</dbReference>
<dbReference type="GO" id="GO:0042586">
    <property type="term" value="F:peptide deformylase activity"/>
    <property type="evidence" value="ECO:0007669"/>
    <property type="project" value="UniProtKB-UniRule"/>
</dbReference>
<feature type="active site" evidence="6">
    <location>
        <position position="139"/>
    </location>
</feature>
<dbReference type="Gene3D" id="3.90.45.10">
    <property type="entry name" value="Peptide deformylase"/>
    <property type="match status" value="1"/>
</dbReference>
<dbReference type="RefSeq" id="WP_121191918.1">
    <property type="nucleotide sequence ID" value="NZ_RBWV01000009.1"/>
</dbReference>
<dbReference type="EC" id="3.5.1.88" evidence="6"/>
<dbReference type="EMBL" id="RBWV01000009">
    <property type="protein sequence ID" value="RKS80199.1"/>
    <property type="molecule type" value="Genomic_DNA"/>
</dbReference>
<feature type="binding site" evidence="6">
    <location>
        <position position="96"/>
    </location>
    <ligand>
        <name>Fe cation</name>
        <dbReference type="ChEBI" id="CHEBI:24875"/>
    </ligand>
</feature>
<comment type="catalytic activity">
    <reaction evidence="6">
        <text>N-terminal N-formyl-L-methionyl-[peptide] + H2O = N-terminal L-methionyl-[peptide] + formate</text>
        <dbReference type="Rhea" id="RHEA:24420"/>
        <dbReference type="Rhea" id="RHEA-COMP:10639"/>
        <dbReference type="Rhea" id="RHEA-COMP:10640"/>
        <dbReference type="ChEBI" id="CHEBI:15377"/>
        <dbReference type="ChEBI" id="CHEBI:15740"/>
        <dbReference type="ChEBI" id="CHEBI:49298"/>
        <dbReference type="ChEBI" id="CHEBI:64731"/>
        <dbReference type="EC" id="3.5.1.88"/>
    </reaction>
</comment>
<feature type="binding site" evidence="6">
    <location>
        <position position="138"/>
    </location>
    <ligand>
        <name>Fe cation</name>
        <dbReference type="ChEBI" id="CHEBI:24875"/>
    </ligand>
</feature>
<comment type="function">
    <text evidence="6">Removes the formyl group from the N-terminal Met of newly synthesized proteins. Requires at least a dipeptide for an efficient rate of reaction. N-terminal L-methionine is a prerequisite for activity but the enzyme has broad specificity at other positions.</text>
</comment>
<dbReference type="OrthoDB" id="9804313at2"/>
<dbReference type="AlphaFoldDB" id="A0A420XU66"/>
<evidence type="ECO:0000256" key="4">
    <source>
        <dbReference type="ARBA" id="ARBA00022917"/>
    </source>
</evidence>
<evidence type="ECO:0000256" key="5">
    <source>
        <dbReference type="ARBA" id="ARBA00023004"/>
    </source>
</evidence>
<dbReference type="PANTHER" id="PTHR10458:SF2">
    <property type="entry name" value="PEPTIDE DEFORMYLASE, MITOCHONDRIAL"/>
    <property type="match status" value="1"/>
</dbReference>
<keyword evidence="2 6" id="KW-0479">Metal-binding</keyword>
<dbReference type="InterPro" id="IPR036821">
    <property type="entry name" value="Peptide_deformylase_sf"/>
</dbReference>
<dbReference type="GO" id="GO:0006412">
    <property type="term" value="P:translation"/>
    <property type="evidence" value="ECO:0007669"/>
    <property type="project" value="UniProtKB-UniRule"/>
</dbReference>
<dbReference type="HAMAP" id="MF_00163">
    <property type="entry name" value="Pep_deformylase"/>
    <property type="match status" value="1"/>
</dbReference>
<dbReference type="NCBIfam" id="TIGR00079">
    <property type="entry name" value="pept_deformyl"/>
    <property type="match status" value="1"/>
</dbReference>